<dbReference type="HAMAP" id="MF_02101">
    <property type="entry name" value="DHNA_CoA_hydrolase"/>
    <property type="match status" value="1"/>
</dbReference>
<dbReference type="InterPro" id="IPR029069">
    <property type="entry name" value="HotDog_dom_sf"/>
</dbReference>
<gene>
    <name evidence="2" type="ORF">PLO_329</name>
</gene>
<sequence length="153" mass="17553">MNITNDSSRDWIVLKRTVRFGDTDAAGVMHFHKLLAWCHEAYEESLEHFGIKSIQVFPQSINPKDGITRCPYILLPIVHCSADYRVPLICGDNLTIEIVPRIVNLESFEVYYTFTCEGVNIAQGKTRHLAIQSTDHQRCLLPAFINDWINTFN</sequence>
<accession>A0A2H4ZP68</accession>
<organism evidence="2">
    <name type="scientific">Paulinella longichromatophora</name>
    <dbReference type="NCBI Taxonomy" id="1708747"/>
    <lineage>
        <taxon>Eukaryota</taxon>
        <taxon>Sar</taxon>
        <taxon>Rhizaria</taxon>
        <taxon>Cercozoa</taxon>
        <taxon>Imbricatea</taxon>
        <taxon>Silicofilosea</taxon>
        <taxon>Euglyphida</taxon>
        <taxon>Paulinellidae</taxon>
        <taxon>Paulinella</taxon>
    </lineage>
</organism>
<evidence type="ECO:0000256" key="1">
    <source>
        <dbReference type="ARBA" id="ARBA00022801"/>
    </source>
</evidence>
<keyword evidence="1" id="KW-0378">Hydrolase</keyword>
<dbReference type="SUPFAM" id="SSF54637">
    <property type="entry name" value="Thioesterase/thiol ester dehydrase-isomerase"/>
    <property type="match status" value="1"/>
</dbReference>
<reference evidence="2" key="1">
    <citation type="submission" date="2017-10" db="EMBL/GenBank/DDBJ databases">
        <title>Paulinella longichromatophora chromatophore genome.</title>
        <authorList>
            <person name="Lhee D."/>
            <person name="Yoon H.S."/>
        </authorList>
    </citation>
    <scope>NUCLEOTIDE SEQUENCE</scope>
</reference>
<dbReference type="GO" id="GO:0016790">
    <property type="term" value="F:thiolester hydrolase activity"/>
    <property type="evidence" value="ECO:0007669"/>
    <property type="project" value="InterPro"/>
</dbReference>
<protein>
    <recommendedName>
        <fullName evidence="3">1,4-dihydroxy-2-naphthoyl-CoA hydrolase</fullName>
    </recommendedName>
</protein>
<dbReference type="Pfam" id="PF13279">
    <property type="entry name" value="4HBT_2"/>
    <property type="match status" value="1"/>
</dbReference>
<dbReference type="Gene3D" id="3.10.129.10">
    <property type="entry name" value="Hotdog Thioesterase"/>
    <property type="match status" value="1"/>
</dbReference>
<dbReference type="AlphaFoldDB" id="A0A2H4ZP68"/>
<geneLocation type="plastid" evidence="2"/>
<keyword evidence="2" id="KW-0934">Plastid</keyword>
<dbReference type="InterPro" id="IPR022829">
    <property type="entry name" value="DHNA_CoA_hydrolase"/>
</dbReference>
<name>A0A2H4ZP68_9EUKA</name>
<dbReference type="CDD" id="cd00586">
    <property type="entry name" value="4HBT"/>
    <property type="match status" value="1"/>
</dbReference>
<proteinExistence type="inferred from homology"/>
<evidence type="ECO:0008006" key="3">
    <source>
        <dbReference type="Google" id="ProtNLM"/>
    </source>
</evidence>
<evidence type="ECO:0000313" key="2">
    <source>
        <dbReference type="EMBL" id="AUG32326.1"/>
    </source>
</evidence>
<dbReference type="EMBL" id="MG264610">
    <property type="protein sequence ID" value="AUG32326.1"/>
    <property type="molecule type" value="Genomic_DNA"/>
</dbReference>